<keyword evidence="1" id="KW-0175">Coiled coil</keyword>
<dbReference type="Pfam" id="PF13555">
    <property type="entry name" value="AAA_29"/>
    <property type="match status" value="1"/>
</dbReference>
<dbReference type="EMBL" id="JAGETV010000012">
    <property type="protein sequence ID" value="MBO1927496.1"/>
    <property type="molecule type" value="Genomic_DNA"/>
</dbReference>
<feature type="coiled-coil region" evidence="1">
    <location>
        <begin position="707"/>
        <end position="769"/>
    </location>
</feature>
<dbReference type="SUPFAM" id="SSF52540">
    <property type="entry name" value="P-loop containing nucleoside triphosphate hydrolases"/>
    <property type="match status" value="1"/>
</dbReference>
<feature type="coiled-coil region" evidence="1">
    <location>
        <begin position="345"/>
        <end position="372"/>
    </location>
</feature>
<dbReference type="RefSeq" id="WP_208149663.1">
    <property type="nucleotide sequence ID" value="NZ_JAGETV010000012.1"/>
</dbReference>
<protein>
    <recommendedName>
        <fullName evidence="5">AAA family ATPase</fullName>
    </recommendedName>
</protein>
<feature type="coiled-coil region" evidence="1">
    <location>
        <begin position="241"/>
        <end position="314"/>
    </location>
</feature>
<feature type="compositionally biased region" description="Low complexity" evidence="2">
    <location>
        <begin position="794"/>
        <end position="806"/>
    </location>
</feature>
<feature type="region of interest" description="Disordered" evidence="2">
    <location>
        <begin position="786"/>
        <end position="809"/>
    </location>
</feature>
<evidence type="ECO:0000313" key="3">
    <source>
        <dbReference type="EMBL" id="MBO1927496.1"/>
    </source>
</evidence>
<dbReference type="Pfam" id="PF13558">
    <property type="entry name" value="SbcC_Walker_B"/>
    <property type="match status" value="1"/>
</dbReference>
<name>A0ABS3Q5D5_9GAMM</name>
<dbReference type="CDD" id="cd00267">
    <property type="entry name" value="ABC_ATPase"/>
    <property type="match status" value="1"/>
</dbReference>
<proteinExistence type="predicted"/>
<dbReference type="PANTHER" id="PTHR32182:SF0">
    <property type="entry name" value="DNA REPLICATION AND REPAIR PROTEIN RECF"/>
    <property type="match status" value="1"/>
</dbReference>
<accession>A0ABS3Q5D5</accession>
<organism evidence="3 4">
    <name type="scientific">Thiomicrorhabdus marina</name>
    <dbReference type="NCBI Taxonomy" id="2818442"/>
    <lineage>
        <taxon>Bacteria</taxon>
        <taxon>Pseudomonadati</taxon>
        <taxon>Pseudomonadota</taxon>
        <taxon>Gammaproteobacteria</taxon>
        <taxon>Thiotrichales</taxon>
        <taxon>Piscirickettsiaceae</taxon>
        <taxon>Thiomicrorhabdus</taxon>
    </lineage>
</organism>
<evidence type="ECO:0000313" key="4">
    <source>
        <dbReference type="Proteomes" id="UP000664835"/>
    </source>
</evidence>
<gene>
    <name evidence="3" type="ORF">J3998_07885</name>
</gene>
<keyword evidence="4" id="KW-1185">Reference proteome</keyword>
<dbReference type="InterPro" id="IPR027417">
    <property type="entry name" value="P-loop_NTPase"/>
</dbReference>
<dbReference type="PANTHER" id="PTHR32182">
    <property type="entry name" value="DNA REPLICATION AND REPAIR PROTEIN RECF"/>
    <property type="match status" value="1"/>
</dbReference>
<evidence type="ECO:0000256" key="2">
    <source>
        <dbReference type="SAM" id="MobiDB-lite"/>
    </source>
</evidence>
<dbReference type="Gene3D" id="3.40.50.300">
    <property type="entry name" value="P-loop containing nucleotide triphosphate hydrolases"/>
    <property type="match status" value="2"/>
</dbReference>
<dbReference type="Proteomes" id="UP000664835">
    <property type="component" value="Unassembled WGS sequence"/>
</dbReference>
<comment type="caution">
    <text evidence="3">The sequence shown here is derived from an EMBL/GenBank/DDBJ whole genome shotgun (WGS) entry which is preliminary data.</text>
</comment>
<sequence length="1118" mass="127572">MKLTKVILVNWFLYKPQEIQFYGNVAIIGENGAGKSTIIDAIQTVLFGGNQRYIKLNASSSESRSERDIKSYCLGYFRPDDGSGNSRNFRKRDECISYIGLVFHNEVIDTYVNLFVGIEARADEQKVDFKMRGMVECNRPLNVEDFIYVESDKSYRVHPFDIVKQRLSISGVEAHYENNSAKFLNEMVRLIGPRKELNQWIDPEVLRDSLSKSISLKEVKDISRFVESFILEAKPIDINSLVNAKNKYEEIEAQIKTCEQQINDLEDIAKNARSYERLLKKSNYLGWLIQEKKVESLYSEVDDLREQIKDKVKDYVNACRSFRKLNSEIPAKEKYRDNLQAQIQDDDLARQQKRLEDDIEKLQEDLGVQGQKLLKIRNLFKTLCDANVEIIRDQTFKGWVQELSPLIDKAESRTKVDELISKIVDKLPEIQFLLKRQKKTTYSDLANAEKEVEKYQGYIQSVSSSGKTPLSRPTQNLIMHLAEHGIKAEPICHITECLDENWQPAIEAFLGKEVEALIVPVDLERKAIQLYRQYKKEHKLFGSTVVKVSRAQDWLHKFKENTAATLVHSDNDLALAYLHKRLGNLELVDSEEELKHSNFAITQDGMTATATGISSKKLFPDLKLVKDQSENLRIWKYERDQNAEKVLRLTKDGEGLETIDTSLASIQSYEKESGTLLTQKIAQKIQSIESNISIKSNNLDRLDLSHLEDLKSELEVLKIHITESIEAKGVHKKVKSEGLRTARYLSEKIDDLEKQVDSLLKAQRDIEDDEFFDVQLNDEFQQAHEEDTVEMLESSRTSAEKSASSKQADTTHLIDAYASRNTEFDTGDITPLNKTFLHRAMELVQIHIDSIHEMNLVPYREASEKARADISETFRKDVLNRLKEAFGFQAQQFNSINRALENKEFHSEIYRFTKSAKKEFKLLIDYINSSSPEALSTSSNDLFDQMPEEVKEQIDLLVEAGQENASDIQDYRKYFTYDVLVTNHKTGNKTKLSNLLKTGSGGEKQSPFYVAIAASLANAWRTLNSNGGSAGLALLDEAFNRLDEANLHSAIEFMNDTGLQVIVATPASKEQVFKEAVDSTIYISKYALGGTEEVDVDIEILTDKAKALLAKSNPAFTE</sequence>
<evidence type="ECO:0008006" key="5">
    <source>
        <dbReference type="Google" id="ProtNLM"/>
    </source>
</evidence>
<evidence type="ECO:0000256" key="1">
    <source>
        <dbReference type="SAM" id="Coils"/>
    </source>
</evidence>
<reference evidence="3 4" key="1">
    <citation type="submission" date="2021-03" db="EMBL/GenBank/DDBJ databases">
        <title>Thiomicrorhabdus sp.nov.,novel sulfur-oxidizing bacteria isolated from coastal sediment.</title>
        <authorList>
            <person name="Liu X."/>
        </authorList>
    </citation>
    <scope>NUCLEOTIDE SEQUENCE [LARGE SCALE GENOMIC DNA]</scope>
    <source>
        <strain evidence="3 4">6S2-11</strain>
    </source>
</reference>